<evidence type="ECO:0000256" key="8">
    <source>
        <dbReference type="ARBA" id="ARBA00023209"/>
    </source>
</evidence>
<dbReference type="EC" id="4.1.1.65" evidence="3"/>
<dbReference type="InterPro" id="IPR003817">
    <property type="entry name" value="PS_Dcarbxylase"/>
</dbReference>
<evidence type="ECO:0000256" key="6">
    <source>
        <dbReference type="ARBA" id="ARBA00023098"/>
    </source>
</evidence>
<keyword evidence="7" id="KW-0865">Zymogen</keyword>
<keyword evidence="9" id="KW-0456">Lyase</keyword>
<dbReference type="Pfam" id="PF02666">
    <property type="entry name" value="PS_Dcarbxylase"/>
    <property type="match status" value="1"/>
</dbReference>
<organism evidence="13 14">
    <name type="scientific">Paenibacillus macquariensis</name>
    <dbReference type="NCBI Taxonomy" id="948756"/>
    <lineage>
        <taxon>Bacteria</taxon>
        <taxon>Bacillati</taxon>
        <taxon>Bacillota</taxon>
        <taxon>Bacilli</taxon>
        <taxon>Bacillales</taxon>
        <taxon>Paenibacillaceae</taxon>
        <taxon>Paenibacillus</taxon>
    </lineage>
</organism>
<evidence type="ECO:0000256" key="12">
    <source>
        <dbReference type="ARBA" id="ARBA00024326"/>
    </source>
</evidence>
<proteinExistence type="predicted"/>
<comment type="cofactor">
    <cofactor evidence="1">
        <name>pyruvate</name>
        <dbReference type="ChEBI" id="CHEBI:15361"/>
    </cofactor>
</comment>
<evidence type="ECO:0000256" key="4">
    <source>
        <dbReference type="ARBA" id="ARBA00022516"/>
    </source>
</evidence>
<keyword evidence="4" id="KW-0444">Lipid biosynthesis</keyword>
<dbReference type="EMBL" id="FTNK01000003">
    <property type="protein sequence ID" value="SIQ71697.1"/>
    <property type="molecule type" value="Genomic_DNA"/>
</dbReference>
<evidence type="ECO:0000256" key="1">
    <source>
        <dbReference type="ARBA" id="ARBA00001928"/>
    </source>
</evidence>
<sequence>MAKKILRLMTELSSRKSISRIMGRFSHSSVSRYVIPTFIRNYQIPVSEAEKDIREYRSLNAFFTRRLKPGMRPIDAFEHSLTSPVDALITAMGKISAGTILNVKGQDYSVQDLLHHSPHLELYKNGYVFVLYLSPTDYHRIHSPVTGVQTESEHIKGRVYPVNDFAMTHMRSVLCRNERLITYIAHSFGEVAVVKVGAMNVSSIQYTDASVNEWTKGDDLAYFEFGSTVVLLMENDTFTPREDIKIGDAVRMGQRLGDLHASSQRTNLNPCDVTD</sequence>
<dbReference type="InterPro" id="IPR033177">
    <property type="entry name" value="PSD-B"/>
</dbReference>
<keyword evidence="11" id="KW-0670">Pyruvate</keyword>
<comment type="pathway">
    <text evidence="2">Lipid metabolism.</text>
</comment>
<evidence type="ECO:0000256" key="2">
    <source>
        <dbReference type="ARBA" id="ARBA00005189"/>
    </source>
</evidence>
<keyword evidence="14" id="KW-1185">Reference proteome</keyword>
<dbReference type="PANTHER" id="PTHR10067:SF6">
    <property type="entry name" value="PHOSPHATIDYLSERINE DECARBOXYLASE PROENZYME, MITOCHONDRIAL"/>
    <property type="match status" value="1"/>
</dbReference>
<dbReference type="RefSeq" id="WP_068583212.1">
    <property type="nucleotide sequence ID" value="NZ_FTNK01000003.1"/>
</dbReference>
<evidence type="ECO:0000256" key="3">
    <source>
        <dbReference type="ARBA" id="ARBA00012243"/>
    </source>
</evidence>
<evidence type="ECO:0000256" key="11">
    <source>
        <dbReference type="ARBA" id="ARBA00023317"/>
    </source>
</evidence>
<evidence type="ECO:0000256" key="10">
    <source>
        <dbReference type="ARBA" id="ARBA00023264"/>
    </source>
</evidence>
<evidence type="ECO:0000313" key="14">
    <source>
        <dbReference type="Proteomes" id="UP000186666"/>
    </source>
</evidence>
<protein>
    <recommendedName>
        <fullName evidence="3">phosphatidylserine decarboxylase</fullName>
        <ecNumber evidence="3">4.1.1.65</ecNumber>
    </recommendedName>
</protein>
<name>A0ABY1JT49_9BACL</name>
<comment type="caution">
    <text evidence="13">The sequence shown here is derived from an EMBL/GenBank/DDBJ whole genome shotgun (WGS) entry which is preliminary data.</text>
</comment>
<evidence type="ECO:0000256" key="9">
    <source>
        <dbReference type="ARBA" id="ARBA00023239"/>
    </source>
</evidence>
<accession>A0ABY1JT49</accession>
<reference evidence="13 14" key="1">
    <citation type="submission" date="2017-01" db="EMBL/GenBank/DDBJ databases">
        <authorList>
            <person name="Varghese N."/>
            <person name="Submissions S."/>
        </authorList>
    </citation>
    <scope>NUCLEOTIDE SEQUENCE [LARGE SCALE GENOMIC DNA]</scope>
    <source>
        <strain evidence="13 14">ATCC 23464</strain>
    </source>
</reference>
<comment type="pathway">
    <text evidence="12">Phospholipid metabolism; phosphatidylethanolamine biosynthesis.</text>
</comment>
<dbReference type="Proteomes" id="UP000186666">
    <property type="component" value="Unassembled WGS sequence"/>
</dbReference>
<evidence type="ECO:0000313" key="13">
    <source>
        <dbReference type="EMBL" id="SIQ71697.1"/>
    </source>
</evidence>
<keyword evidence="8" id="KW-0594">Phospholipid biosynthesis</keyword>
<keyword evidence="5" id="KW-0210">Decarboxylase</keyword>
<keyword evidence="6" id="KW-0443">Lipid metabolism</keyword>
<evidence type="ECO:0000256" key="7">
    <source>
        <dbReference type="ARBA" id="ARBA00023145"/>
    </source>
</evidence>
<dbReference type="NCBIfam" id="TIGR00163">
    <property type="entry name" value="PS_decarb"/>
    <property type="match status" value="1"/>
</dbReference>
<evidence type="ECO:0000256" key="5">
    <source>
        <dbReference type="ARBA" id="ARBA00022793"/>
    </source>
</evidence>
<keyword evidence="10" id="KW-1208">Phospholipid metabolism</keyword>
<dbReference type="PANTHER" id="PTHR10067">
    <property type="entry name" value="PHOSPHATIDYLSERINE DECARBOXYLASE"/>
    <property type="match status" value="1"/>
</dbReference>
<gene>
    <name evidence="13" type="ORF">SAMN05421578_103519</name>
</gene>